<evidence type="ECO:0000313" key="1">
    <source>
        <dbReference type="EMBL" id="AGF71781.1"/>
    </source>
</evidence>
<dbReference type="KEGG" id="chn:A605_03850"/>
<evidence type="ECO:0000313" key="2">
    <source>
        <dbReference type="Proteomes" id="UP000011723"/>
    </source>
</evidence>
<sequence>MTERATEPATDPSEPAAGLVPAHVLAAFQGEPGTPQPAGHAWDNGWRIGANVYSRAGDYAGWAAKIREKLKVDGARVARPVRSTDGRFVVAGWQASTWIPGELMRRVDETVAVALRLSEALAELPGPAADTVPDDDPFTRADRLAWEETGPQYREIGGPVQLGHADLLTSTVFQGTQAPTITGLVPFPVPRPASYTAALVIVDGLVAGAVDDAVIDRFAHLPDLDQLLLRALAYRRHVNELHPGANQNTRSHLERVADLLASRASATI</sequence>
<dbReference type="InterPro" id="IPR013402">
    <property type="entry name" value="CHP02569"/>
</dbReference>
<evidence type="ECO:0008006" key="3">
    <source>
        <dbReference type="Google" id="ProtNLM"/>
    </source>
</evidence>
<protein>
    <recommendedName>
        <fullName evidence="3">TIGR02569 family protein</fullName>
    </recommendedName>
</protein>
<name>M1P533_9CORY</name>
<dbReference type="OrthoDB" id="4427130at2"/>
<dbReference type="PATRIC" id="fig|1121362.3.peg.774"/>
<dbReference type="HOGENOM" id="CLU_060550_0_0_11"/>
<dbReference type="eggNOG" id="COG2334">
    <property type="taxonomic scope" value="Bacteria"/>
</dbReference>
<dbReference type="STRING" id="1121362.A605_03850"/>
<dbReference type="RefSeq" id="WP_015400200.1">
    <property type="nucleotide sequence ID" value="NC_020302.1"/>
</dbReference>
<dbReference type="EMBL" id="CP003697">
    <property type="protein sequence ID" value="AGF71781.1"/>
    <property type="molecule type" value="Genomic_DNA"/>
</dbReference>
<proteinExistence type="predicted"/>
<dbReference type="Proteomes" id="UP000011723">
    <property type="component" value="Chromosome"/>
</dbReference>
<keyword evidence="2" id="KW-1185">Reference proteome</keyword>
<reference evidence="1 2" key="1">
    <citation type="journal article" date="2012" name="Stand. Genomic Sci.">
        <title>Genome sequence of the halotolerant bacterium Corynebacterium halotolerans type strain YIM 70093(T) (= DSM 44683(T)).</title>
        <authorList>
            <person name="Ruckert C."/>
            <person name="Albersmeier A."/>
            <person name="Al-Dilaimi A."/>
            <person name="Niehaus K."/>
            <person name="Szczepanowski R."/>
            <person name="Kalinowski J."/>
        </authorList>
    </citation>
    <scope>NUCLEOTIDE SEQUENCE [LARGE SCALE GENOMIC DNA]</scope>
    <source>
        <strain evidence="1">YIM 70093</strain>
    </source>
</reference>
<dbReference type="AlphaFoldDB" id="M1P533"/>
<gene>
    <name evidence="1" type="ORF">A605_03850</name>
</gene>
<dbReference type="NCBIfam" id="TIGR02569">
    <property type="entry name" value="TIGR02569_actnb"/>
    <property type="match status" value="1"/>
</dbReference>
<accession>M1P533</accession>
<organism evidence="1 2">
    <name type="scientific">Corynebacterium halotolerans YIM 70093 = DSM 44683</name>
    <dbReference type="NCBI Taxonomy" id="1121362"/>
    <lineage>
        <taxon>Bacteria</taxon>
        <taxon>Bacillati</taxon>
        <taxon>Actinomycetota</taxon>
        <taxon>Actinomycetes</taxon>
        <taxon>Mycobacteriales</taxon>
        <taxon>Corynebacteriaceae</taxon>
        <taxon>Corynebacterium</taxon>
    </lineage>
</organism>